<dbReference type="AlphaFoldDB" id="A0AAV7ZUU7"/>
<protein>
    <submittedName>
        <fullName evidence="4">Regulator of g protein signaling</fullName>
    </submittedName>
</protein>
<dbReference type="InterPro" id="IPR016137">
    <property type="entry name" value="RGS"/>
</dbReference>
<gene>
    <name evidence="4" type="ORF">M0812_11665</name>
</gene>
<feature type="compositionally biased region" description="Basic and acidic residues" evidence="1">
    <location>
        <begin position="396"/>
        <end position="412"/>
    </location>
</feature>
<feature type="transmembrane region" description="Helical" evidence="2">
    <location>
        <begin position="146"/>
        <end position="164"/>
    </location>
</feature>
<dbReference type="PROSITE" id="PS50132">
    <property type="entry name" value="RGS"/>
    <property type="match status" value="1"/>
</dbReference>
<comment type="caution">
    <text evidence="4">The sequence shown here is derived from an EMBL/GenBank/DDBJ whole genome shotgun (WGS) entry which is preliminary data.</text>
</comment>
<feature type="compositionally biased region" description="Basic and acidic residues" evidence="1">
    <location>
        <begin position="376"/>
        <end position="385"/>
    </location>
</feature>
<feature type="compositionally biased region" description="Acidic residues" evidence="1">
    <location>
        <begin position="447"/>
        <end position="460"/>
    </location>
</feature>
<dbReference type="Proteomes" id="UP001146793">
    <property type="component" value="Unassembled WGS sequence"/>
</dbReference>
<evidence type="ECO:0000313" key="4">
    <source>
        <dbReference type="EMBL" id="KAJ3445778.1"/>
    </source>
</evidence>
<dbReference type="Gene3D" id="1.10.167.10">
    <property type="entry name" value="Regulator of G-protein Signalling 4, domain 2"/>
    <property type="match status" value="1"/>
</dbReference>
<dbReference type="SUPFAM" id="SSF48097">
    <property type="entry name" value="Regulator of G-protein signaling, RGS"/>
    <property type="match status" value="1"/>
</dbReference>
<dbReference type="InterPro" id="IPR044926">
    <property type="entry name" value="RGS_subdomain_2"/>
</dbReference>
<dbReference type="PANTHER" id="PTHR10845">
    <property type="entry name" value="REGULATOR OF G PROTEIN SIGNALING"/>
    <property type="match status" value="1"/>
</dbReference>
<feature type="domain" description="RGS" evidence="3">
    <location>
        <begin position="217"/>
        <end position="335"/>
    </location>
</feature>
<organism evidence="4 5">
    <name type="scientific">Anaeramoeba flamelloides</name>
    <dbReference type="NCBI Taxonomy" id="1746091"/>
    <lineage>
        <taxon>Eukaryota</taxon>
        <taxon>Metamonada</taxon>
        <taxon>Anaeramoebidae</taxon>
        <taxon>Anaeramoeba</taxon>
    </lineage>
</organism>
<feature type="region of interest" description="Disordered" evidence="1">
    <location>
        <begin position="15"/>
        <end position="38"/>
    </location>
</feature>
<feature type="compositionally biased region" description="Polar residues" evidence="1">
    <location>
        <begin position="15"/>
        <end position="24"/>
    </location>
</feature>
<evidence type="ECO:0000256" key="2">
    <source>
        <dbReference type="SAM" id="Phobius"/>
    </source>
</evidence>
<keyword evidence="2" id="KW-1133">Transmembrane helix</keyword>
<sequence length="460" mass="53136">MNAKRLFVQIANQDSKSISETETTSVKKDTEPSSDENNAETYLGSLNIDIKLKEVERNFYKKRAKYSNKIQSVLLAVIYIILALVVVLLLVFGDVKQDDQCNLDSNLVVSVSYSLGIFFTVILIIKCIQIRKINDVFKMRNEIYQFLALSILSYIIMSIIYGTDSFSLQYSFYVLGGICILYTIAFGYPLYLSYQKKFSIANIEKNNSNKEKNSYQKFIDLIKNPEKVKYFIEFSKMDFSVENILFYRSVKAYQSLNIKYDRKRLCKKIIDNFIKNCSKLEINIASDVRKNILETTNMKRPQRDCFDQALQDIIELMYINSYPSFLQHNLYSEMIINTDTIDKHYFLKVQSSDDIEDHDQQKDIKLKELNTNKIDNDFDRQKESNCDDDDDGDDEILSKKDKQDDQEKEQSKAKVGFVKSDDDVTSTSGGEGDENDENETGGGSGSEVEEDEDDDKNTKK</sequence>
<dbReference type="CDD" id="cd07440">
    <property type="entry name" value="RGS"/>
    <property type="match status" value="1"/>
</dbReference>
<dbReference type="InterPro" id="IPR036305">
    <property type="entry name" value="RGS_sf"/>
</dbReference>
<dbReference type="Pfam" id="PF00615">
    <property type="entry name" value="RGS"/>
    <property type="match status" value="1"/>
</dbReference>
<reference evidence="4" key="1">
    <citation type="submission" date="2022-08" db="EMBL/GenBank/DDBJ databases">
        <title>Novel sulphate-reducing endosymbionts in the free-living metamonad Anaeramoeba.</title>
        <authorList>
            <person name="Jerlstrom-Hultqvist J."/>
            <person name="Cepicka I."/>
            <person name="Gallot-Lavallee L."/>
            <person name="Salas-Leiva D."/>
            <person name="Curtis B.A."/>
            <person name="Zahonova K."/>
            <person name="Pipaliya S."/>
            <person name="Dacks J."/>
            <person name="Roger A.J."/>
        </authorList>
    </citation>
    <scope>NUCLEOTIDE SEQUENCE</scope>
    <source>
        <strain evidence="4">Busselton2</strain>
    </source>
</reference>
<proteinExistence type="predicted"/>
<feature type="region of interest" description="Disordered" evidence="1">
    <location>
        <begin position="376"/>
        <end position="460"/>
    </location>
</feature>
<keyword evidence="2" id="KW-0472">Membrane</keyword>
<keyword evidence="2" id="KW-0812">Transmembrane</keyword>
<feature type="transmembrane region" description="Helical" evidence="2">
    <location>
        <begin position="105"/>
        <end position="125"/>
    </location>
</feature>
<dbReference type="SMART" id="SM00315">
    <property type="entry name" value="RGS"/>
    <property type="match status" value="1"/>
</dbReference>
<feature type="transmembrane region" description="Helical" evidence="2">
    <location>
        <begin position="72"/>
        <end position="93"/>
    </location>
</feature>
<evidence type="ECO:0000313" key="5">
    <source>
        <dbReference type="Proteomes" id="UP001146793"/>
    </source>
</evidence>
<feature type="transmembrane region" description="Helical" evidence="2">
    <location>
        <begin position="170"/>
        <end position="191"/>
    </location>
</feature>
<evidence type="ECO:0000256" key="1">
    <source>
        <dbReference type="SAM" id="MobiDB-lite"/>
    </source>
</evidence>
<accession>A0AAV7ZUU7</accession>
<dbReference type="PANTHER" id="PTHR10845:SF192">
    <property type="entry name" value="DOUBLE HIT, ISOFORM B"/>
    <property type="match status" value="1"/>
</dbReference>
<dbReference type="EMBL" id="JANTQA010000023">
    <property type="protein sequence ID" value="KAJ3445778.1"/>
    <property type="molecule type" value="Genomic_DNA"/>
</dbReference>
<name>A0AAV7ZUU7_9EUKA</name>
<feature type="compositionally biased region" description="Acidic residues" evidence="1">
    <location>
        <begin position="386"/>
        <end position="395"/>
    </location>
</feature>
<evidence type="ECO:0000259" key="3">
    <source>
        <dbReference type="PROSITE" id="PS50132"/>
    </source>
</evidence>